<dbReference type="EMBL" id="LZYB01000003">
    <property type="protein sequence ID" value="OBV11290.1"/>
    <property type="molecule type" value="Genomic_DNA"/>
</dbReference>
<dbReference type="AlphaFoldDB" id="A0A1A7BJB9"/>
<proteinExistence type="predicted"/>
<dbReference type="Pfam" id="PF08570">
    <property type="entry name" value="DUF1761"/>
    <property type="match status" value="1"/>
</dbReference>
<gene>
    <name evidence="2" type="ORF">I603_1698</name>
</gene>
<dbReference type="RefSeq" id="WP_068863968.1">
    <property type="nucleotide sequence ID" value="NZ_LZYB01000003.1"/>
</dbReference>
<evidence type="ECO:0000313" key="3">
    <source>
        <dbReference type="Proteomes" id="UP000092484"/>
    </source>
</evidence>
<dbReference type="InterPro" id="IPR013879">
    <property type="entry name" value="DUF1761"/>
</dbReference>
<organism evidence="2 3">
    <name type="scientific">Erythrobacter dokdonensis DSW-74</name>
    <dbReference type="NCBI Taxonomy" id="1300349"/>
    <lineage>
        <taxon>Bacteria</taxon>
        <taxon>Pseudomonadati</taxon>
        <taxon>Pseudomonadota</taxon>
        <taxon>Alphaproteobacteria</taxon>
        <taxon>Sphingomonadales</taxon>
        <taxon>Erythrobacteraceae</taxon>
        <taxon>Erythrobacter/Porphyrobacter group</taxon>
        <taxon>Erythrobacter</taxon>
    </lineage>
</organism>
<evidence type="ECO:0000313" key="2">
    <source>
        <dbReference type="EMBL" id="OBV11290.1"/>
    </source>
</evidence>
<accession>A0A1A7BJB9</accession>
<protein>
    <submittedName>
        <fullName evidence="2">Putative integral membrane protein</fullName>
    </submittedName>
</protein>
<evidence type="ECO:0000256" key="1">
    <source>
        <dbReference type="SAM" id="Phobius"/>
    </source>
</evidence>
<sequence>MNDFALWPVLAGAAAFFAVGALWYGVLFPKAWQRAAGLSDVQVKSGNMTLIFGLTFAFEMLIAMVLWHLLARTDPAPFVVMMMAVGFAVGVMIPAVGINYLYLRKPLALFLIDAGHFLVGMAAMGGVFVWFRG</sequence>
<feature type="transmembrane region" description="Helical" evidence="1">
    <location>
        <begin position="48"/>
        <end position="70"/>
    </location>
</feature>
<dbReference type="PATRIC" id="fig|1300349.4.peg.1691"/>
<keyword evidence="1" id="KW-0472">Membrane</keyword>
<dbReference type="STRING" id="1300349.I603_1698"/>
<reference evidence="2 3" key="1">
    <citation type="submission" date="2016-06" db="EMBL/GenBank/DDBJ databases">
        <title>Genome sequence of Porphyrobacter dokdonensis DSW-74.</title>
        <authorList>
            <person name="Kim J.F."/>
            <person name="Song J.Y."/>
        </authorList>
    </citation>
    <scope>NUCLEOTIDE SEQUENCE [LARGE SCALE GENOMIC DNA]</scope>
    <source>
        <strain evidence="2 3">DSW-74</strain>
    </source>
</reference>
<dbReference type="Proteomes" id="UP000092484">
    <property type="component" value="Unassembled WGS sequence"/>
</dbReference>
<feature type="transmembrane region" description="Helical" evidence="1">
    <location>
        <begin position="109"/>
        <end position="131"/>
    </location>
</feature>
<comment type="caution">
    <text evidence="2">The sequence shown here is derived from an EMBL/GenBank/DDBJ whole genome shotgun (WGS) entry which is preliminary data.</text>
</comment>
<name>A0A1A7BJB9_9SPHN</name>
<feature type="transmembrane region" description="Helical" evidence="1">
    <location>
        <begin position="6"/>
        <end position="27"/>
    </location>
</feature>
<keyword evidence="3" id="KW-1185">Reference proteome</keyword>
<keyword evidence="1" id="KW-0812">Transmembrane</keyword>
<feature type="transmembrane region" description="Helical" evidence="1">
    <location>
        <begin position="76"/>
        <end position="102"/>
    </location>
</feature>
<keyword evidence="1" id="KW-1133">Transmembrane helix</keyword>